<feature type="transmembrane region" description="Helical" evidence="5">
    <location>
        <begin position="96"/>
        <end position="116"/>
    </location>
</feature>
<dbReference type="EMBL" id="HBGQ01078758">
    <property type="protein sequence ID" value="CAD9504253.1"/>
    <property type="molecule type" value="Transcribed_RNA"/>
</dbReference>
<dbReference type="SUPFAM" id="SSF103481">
    <property type="entry name" value="Multidrug resistance efflux transporter EmrE"/>
    <property type="match status" value="1"/>
</dbReference>
<evidence type="ECO:0000256" key="2">
    <source>
        <dbReference type="ARBA" id="ARBA00022692"/>
    </source>
</evidence>
<evidence type="ECO:0000256" key="1">
    <source>
        <dbReference type="ARBA" id="ARBA00004141"/>
    </source>
</evidence>
<dbReference type="GO" id="GO:0016020">
    <property type="term" value="C:membrane"/>
    <property type="evidence" value="ECO:0007669"/>
    <property type="project" value="UniProtKB-SubCell"/>
</dbReference>
<feature type="transmembrane region" description="Helical" evidence="5">
    <location>
        <begin position="170"/>
        <end position="194"/>
    </location>
</feature>
<protein>
    <recommendedName>
        <fullName evidence="7">Magnesium transporter</fullName>
    </recommendedName>
</protein>
<evidence type="ECO:0000256" key="5">
    <source>
        <dbReference type="SAM" id="Phobius"/>
    </source>
</evidence>
<dbReference type="PANTHER" id="PTHR12570">
    <property type="match status" value="1"/>
</dbReference>
<organism evidence="6">
    <name type="scientific">Alexandrium andersonii</name>
    <dbReference type="NCBI Taxonomy" id="327968"/>
    <lineage>
        <taxon>Eukaryota</taxon>
        <taxon>Sar</taxon>
        <taxon>Alveolata</taxon>
        <taxon>Dinophyceae</taxon>
        <taxon>Gonyaulacales</taxon>
        <taxon>Pyrocystaceae</taxon>
        <taxon>Alexandrium</taxon>
    </lineage>
</organism>
<sequence>MWLLGVLCCTAGSFFISLGLVLQKYSHLKDRGSGAGSSFYRKPWWILGFSVYIAGQVLNFVAMAWAPQAMLSALGASSLVFLGILGWIILGESMQPLEVCALACVVLGVIMVILAVPEAPGIHNRSVHGVAGNLAEVDFIMAAVGFGAFITASWLSVVLVVPGLTAARGMLWTLMTGVLAGYTFTLWKCVSMLLIGTRHTLVHWQIYIIVAIASCMCVMQVHTLNIALALGSAKAVVPLTFSLGVLIQILNAQVAFEELSSMRRQALFWIGVFLVLVSMACIVQIQLSSEDEEAALEDGDATAALKKGEAEEASMKFGRSQTMGFSGPSPLRHARLGRRHSSYFGIKNDNAAACRGHVYPLPSSGLVVEV</sequence>
<evidence type="ECO:0000256" key="3">
    <source>
        <dbReference type="ARBA" id="ARBA00022989"/>
    </source>
</evidence>
<dbReference type="InterPro" id="IPR008521">
    <property type="entry name" value="Mg_trans_NIPA"/>
</dbReference>
<reference evidence="6" key="1">
    <citation type="submission" date="2021-01" db="EMBL/GenBank/DDBJ databases">
        <authorList>
            <person name="Corre E."/>
            <person name="Pelletier E."/>
            <person name="Niang G."/>
            <person name="Scheremetjew M."/>
            <person name="Finn R."/>
            <person name="Kale V."/>
            <person name="Holt S."/>
            <person name="Cochrane G."/>
            <person name="Meng A."/>
            <person name="Brown T."/>
            <person name="Cohen L."/>
        </authorList>
    </citation>
    <scope>NUCLEOTIDE SEQUENCE</scope>
    <source>
        <strain evidence="6">CCMP2222</strain>
    </source>
</reference>
<evidence type="ECO:0000256" key="4">
    <source>
        <dbReference type="ARBA" id="ARBA00023136"/>
    </source>
</evidence>
<keyword evidence="4 5" id="KW-0472">Membrane</keyword>
<feature type="transmembrane region" description="Helical" evidence="5">
    <location>
        <begin position="69"/>
        <end position="90"/>
    </location>
</feature>
<proteinExistence type="predicted"/>
<feature type="transmembrane region" description="Helical" evidence="5">
    <location>
        <begin position="235"/>
        <end position="254"/>
    </location>
</feature>
<feature type="transmembrane region" description="Helical" evidence="5">
    <location>
        <begin position="137"/>
        <end position="164"/>
    </location>
</feature>
<dbReference type="Gene3D" id="1.10.3730.20">
    <property type="match status" value="1"/>
</dbReference>
<keyword evidence="3 5" id="KW-1133">Transmembrane helix</keyword>
<feature type="transmembrane region" description="Helical" evidence="5">
    <location>
        <begin position="266"/>
        <end position="287"/>
    </location>
</feature>
<keyword evidence="2 5" id="KW-0812">Transmembrane</keyword>
<dbReference type="AlphaFoldDB" id="A0A7S2MVE8"/>
<evidence type="ECO:0008006" key="7">
    <source>
        <dbReference type="Google" id="ProtNLM"/>
    </source>
</evidence>
<gene>
    <name evidence="6" type="ORF">AAND1436_LOCUS37669</name>
</gene>
<feature type="transmembrane region" description="Helical" evidence="5">
    <location>
        <begin position="206"/>
        <end position="229"/>
    </location>
</feature>
<accession>A0A7S2MVE8</accession>
<name>A0A7S2MVE8_9DINO</name>
<comment type="subcellular location">
    <subcellularLocation>
        <location evidence="1">Membrane</location>
        <topology evidence="1">Multi-pass membrane protein</topology>
    </subcellularLocation>
</comment>
<evidence type="ECO:0000313" key="6">
    <source>
        <dbReference type="EMBL" id="CAD9504253.1"/>
    </source>
</evidence>
<dbReference type="GO" id="GO:0015095">
    <property type="term" value="F:magnesium ion transmembrane transporter activity"/>
    <property type="evidence" value="ECO:0007669"/>
    <property type="project" value="InterPro"/>
</dbReference>
<dbReference type="Pfam" id="PF05653">
    <property type="entry name" value="Mg_trans_NIPA"/>
    <property type="match status" value="1"/>
</dbReference>
<feature type="transmembrane region" description="Helical" evidence="5">
    <location>
        <begin position="43"/>
        <end position="62"/>
    </location>
</feature>
<dbReference type="InterPro" id="IPR037185">
    <property type="entry name" value="EmrE-like"/>
</dbReference>